<dbReference type="EMBL" id="UYWY01021592">
    <property type="protein sequence ID" value="VDM44488.1"/>
    <property type="molecule type" value="Genomic_DNA"/>
</dbReference>
<dbReference type="AlphaFoldDB" id="A0A183UXE7"/>
<reference evidence="4" key="1">
    <citation type="submission" date="2016-06" db="UniProtKB">
        <authorList>
            <consortium name="WormBaseParasite"/>
        </authorList>
    </citation>
    <scope>IDENTIFICATION</scope>
</reference>
<accession>A0A183UXE7</accession>
<dbReference type="WBParaSite" id="TCNE_0001316701-mRNA-1">
    <property type="protein sequence ID" value="TCNE_0001316701-mRNA-1"/>
    <property type="gene ID" value="TCNE_0001316701"/>
</dbReference>
<evidence type="ECO:0000313" key="2">
    <source>
        <dbReference type="EMBL" id="VDM44488.1"/>
    </source>
</evidence>
<feature type="compositionally biased region" description="Basic and acidic residues" evidence="1">
    <location>
        <begin position="1"/>
        <end position="15"/>
    </location>
</feature>
<organism evidence="3 4">
    <name type="scientific">Toxocara canis</name>
    <name type="common">Canine roundworm</name>
    <dbReference type="NCBI Taxonomy" id="6265"/>
    <lineage>
        <taxon>Eukaryota</taxon>
        <taxon>Metazoa</taxon>
        <taxon>Ecdysozoa</taxon>
        <taxon>Nematoda</taxon>
        <taxon>Chromadorea</taxon>
        <taxon>Rhabditida</taxon>
        <taxon>Spirurina</taxon>
        <taxon>Ascaridomorpha</taxon>
        <taxon>Ascaridoidea</taxon>
        <taxon>Toxocaridae</taxon>
        <taxon>Toxocara</taxon>
    </lineage>
</organism>
<evidence type="ECO:0000313" key="4">
    <source>
        <dbReference type="WBParaSite" id="TCNE_0001316701-mRNA-1"/>
    </source>
</evidence>
<keyword evidence="3" id="KW-1185">Reference proteome</keyword>
<feature type="region of interest" description="Disordered" evidence="1">
    <location>
        <begin position="60"/>
        <end position="80"/>
    </location>
</feature>
<feature type="region of interest" description="Disordered" evidence="1">
    <location>
        <begin position="1"/>
        <end position="20"/>
    </location>
</feature>
<sequence>MWAKVQVDKAGDGRQGKGRQAFATSEKLISACDHHLPIAARRRGCGLVLAAVLGAMRAAHNDDRRPGGLVPRLPHRSERH</sequence>
<protein>
    <submittedName>
        <fullName evidence="4">Transposase</fullName>
    </submittedName>
</protein>
<evidence type="ECO:0000256" key="1">
    <source>
        <dbReference type="SAM" id="MobiDB-lite"/>
    </source>
</evidence>
<evidence type="ECO:0000313" key="3">
    <source>
        <dbReference type="Proteomes" id="UP000050794"/>
    </source>
</evidence>
<name>A0A183UXE7_TOXCA</name>
<reference evidence="2 3" key="2">
    <citation type="submission" date="2018-11" db="EMBL/GenBank/DDBJ databases">
        <authorList>
            <consortium name="Pathogen Informatics"/>
        </authorList>
    </citation>
    <scope>NUCLEOTIDE SEQUENCE [LARGE SCALE GENOMIC DNA]</scope>
</reference>
<gene>
    <name evidence="2" type="ORF">TCNE_LOCUS13167</name>
</gene>
<proteinExistence type="predicted"/>
<dbReference type="Proteomes" id="UP000050794">
    <property type="component" value="Unassembled WGS sequence"/>
</dbReference>